<dbReference type="Proteomes" id="UP000324907">
    <property type="component" value="Unassembled WGS sequence"/>
</dbReference>
<dbReference type="Gene3D" id="1.10.238.10">
    <property type="entry name" value="EF-hand"/>
    <property type="match status" value="1"/>
</dbReference>
<dbReference type="PROSITE" id="PS00018">
    <property type="entry name" value="EF_HAND_1"/>
    <property type="match status" value="2"/>
</dbReference>
<sequence length="391" mass="40656">MASATSTATKAKSITEEQVRALFNSIDVNGDNLVSPKEFNMLLARLGVAMSTDKAKELFDSADKDGSGSIDIDELAAFLGSDAIESHTDVGARAVRAGLVAQYYATAARKAVAQAISSAADGGAEETTSATIEVSLNEAVTSADASCSLTLSLSSDLSTLPAAIAESSTAAVVTFMLREGADEAAVAAAVAEISEMLERSDSPLTVTMADDPKGGRLASIVIPLDGILSLSDAVPVPLADVVGGANVVLGVDIAHSFADVLNECVPLDEIKATVRLEAVAPRPLVDMAANLSSLPSALFGASKLAFSTLVRPAAMGLDEDARQEIRKTVKVFKLIRKIREALEEDDDDFPPSLKTALEAIGGLRSVDIKAEEIAASLSVKNGEFLFRRETN</sequence>
<name>A0A5A8CH50_CAFRO</name>
<dbReference type="CDD" id="cd00051">
    <property type="entry name" value="EFh"/>
    <property type="match status" value="1"/>
</dbReference>
<dbReference type="InterPro" id="IPR002048">
    <property type="entry name" value="EF_hand_dom"/>
</dbReference>
<evidence type="ECO:0000313" key="3">
    <source>
        <dbReference type="EMBL" id="KAA0151171.1"/>
    </source>
</evidence>
<dbReference type="SMART" id="SM00054">
    <property type="entry name" value="EFh"/>
    <property type="match status" value="2"/>
</dbReference>
<reference evidence="5 6" key="1">
    <citation type="submission" date="2019-07" db="EMBL/GenBank/DDBJ databases">
        <title>Genomes of Cafeteria roenbergensis.</title>
        <authorList>
            <person name="Fischer M.G."/>
            <person name="Hackl T."/>
            <person name="Roman M."/>
        </authorList>
    </citation>
    <scope>NUCLEOTIDE SEQUENCE [LARGE SCALE GENOMIC DNA]</scope>
    <source>
        <strain evidence="4 6">Cflag</strain>
        <strain evidence="3 5">RCC970-E3</strain>
    </source>
</reference>
<dbReference type="SUPFAM" id="SSF47473">
    <property type="entry name" value="EF-hand"/>
    <property type="match status" value="1"/>
</dbReference>
<accession>A0A5A8CH50</accession>
<dbReference type="InterPro" id="IPR018247">
    <property type="entry name" value="EF_Hand_1_Ca_BS"/>
</dbReference>
<dbReference type="InterPro" id="IPR011992">
    <property type="entry name" value="EF-hand-dom_pair"/>
</dbReference>
<comment type="caution">
    <text evidence="3">The sequence shown here is derived from an EMBL/GenBank/DDBJ whole genome shotgun (WGS) entry which is preliminary data.</text>
</comment>
<feature type="domain" description="EF-hand" evidence="2">
    <location>
        <begin position="14"/>
        <end position="49"/>
    </location>
</feature>
<dbReference type="AlphaFoldDB" id="A0A5A8CH50"/>
<feature type="domain" description="EF-hand" evidence="2">
    <location>
        <begin position="50"/>
        <end position="85"/>
    </location>
</feature>
<dbReference type="GO" id="GO:0005509">
    <property type="term" value="F:calcium ion binding"/>
    <property type="evidence" value="ECO:0007669"/>
    <property type="project" value="InterPro"/>
</dbReference>
<protein>
    <recommendedName>
        <fullName evidence="2">EF-hand domain-containing protein</fullName>
    </recommendedName>
</protein>
<evidence type="ECO:0000256" key="1">
    <source>
        <dbReference type="ARBA" id="ARBA00022837"/>
    </source>
</evidence>
<evidence type="ECO:0000259" key="2">
    <source>
        <dbReference type="PROSITE" id="PS50222"/>
    </source>
</evidence>
<dbReference type="Proteomes" id="UP000325113">
    <property type="component" value="Unassembled WGS sequence"/>
</dbReference>
<keyword evidence="1" id="KW-0106">Calcium</keyword>
<proteinExistence type="predicted"/>
<evidence type="ECO:0000313" key="5">
    <source>
        <dbReference type="Proteomes" id="UP000324907"/>
    </source>
</evidence>
<dbReference type="EMBL" id="VLTM01000058">
    <property type="protein sequence ID" value="KAA0159086.1"/>
    <property type="molecule type" value="Genomic_DNA"/>
</dbReference>
<organism evidence="3 5">
    <name type="scientific">Cafeteria roenbergensis</name>
    <name type="common">Marine flagellate</name>
    <dbReference type="NCBI Taxonomy" id="33653"/>
    <lineage>
        <taxon>Eukaryota</taxon>
        <taxon>Sar</taxon>
        <taxon>Stramenopiles</taxon>
        <taxon>Bigyra</taxon>
        <taxon>Opalozoa</taxon>
        <taxon>Bicosoecida</taxon>
        <taxon>Cafeteriaceae</taxon>
        <taxon>Cafeteria</taxon>
    </lineage>
</organism>
<dbReference type="Pfam" id="PF13499">
    <property type="entry name" value="EF-hand_7"/>
    <property type="match status" value="1"/>
</dbReference>
<dbReference type="EMBL" id="VLTL01000221">
    <property type="protein sequence ID" value="KAA0151171.1"/>
    <property type="molecule type" value="Genomic_DNA"/>
</dbReference>
<gene>
    <name evidence="3" type="ORF">FNF28_07168</name>
    <name evidence="4" type="ORF">FNF31_05038</name>
</gene>
<evidence type="ECO:0000313" key="6">
    <source>
        <dbReference type="Proteomes" id="UP000325113"/>
    </source>
</evidence>
<evidence type="ECO:0000313" key="4">
    <source>
        <dbReference type="EMBL" id="KAA0159086.1"/>
    </source>
</evidence>
<dbReference type="PROSITE" id="PS50222">
    <property type="entry name" value="EF_HAND_2"/>
    <property type="match status" value="2"/>
</dbReference>